<evidence type="ECO:0000256" key="1">
    <source>
        <dbReference type="SAM" id="MobiDB-lite"/>
    </source>
</evidence>
<evidence type="ECO:0000313" key="2">
    <source>
        <dbReference type="EMBL" id="KAL0337610.1"/>
    </source>
</evidence>
<proteinExistence type="predicted"/>
<protein>
    <submittedName>
        <fullName evidence="2">Uncharacterized protein</fullName>
    </submittedName>
</protein>
<organism evidence="2">
    <name type="scientific">Sesamum calycinum</name>
    <dbReference type="NCBI Taxonomy" id="2727403"/>
    <lineage>
        <taxon>Eukaryota</taxon>
        <taxon>Viridiplantae</taxon>
        <taxon>Streptophyta</taxon>
        <taxon>Embryophyta</taxon>
        <taxon>Tracheophyta</taxon>
        <taxon>Spermatophyta</taxon>
        <taxon>Magnoliopsida</taxon>
        <taxon>eudicotyledons</taxon>
        <taxon>Gunneridae</taxon>
        <taxon>Pentapetalae</taxon>
        <taxon>asterids</taxon>
        <taxon>lamiids</taxon>
        <taxon>Lamiales</taxon>
        <taxon>Pedaliaceae</taxon>
        <taxon>Sesamum</taxon>
    </lineage>
</organism>
<reference evidence="2" key="1">
    <citation type="submission" date="2020-06" db="EMBL/GenBank/DDBJ databases">
        <authorList>
            <person name="Li T."/>
            <person name="Hu X."/>
            <person name="Zhang T."/>
            <person name="Song X."/>
            <person name="Zhang H."/>
            <person name="Dai N."/>
            <person name="Sheng W."/>
            <person name="Hou X."/>
            <person name="Wei L."/>
        </authorList>
    </citation>
    <scope>NUCLEOTIDE SEQUENCE</scope>
    <source>
        <strain evidence="2">KEN8</strain>
        <tissue evidence="2">Leaf</tissue>
    </source>
</reference>
<feature type="region of interest" description="Disordered" evidence="1">
    <location>
        <begin position="1"/>
        <end position="31"/>
    </location>
</feature>
<feature type="compositionally biased region" description="Polar residues" evidence="1">
    <location>
        <begin position="9"/>
        <end position="21"/>
    </location>
</feature>
<comment type="caution">
    <text evidence="2">The sequence shown here is derived from an EMBL/GenBank/DDBJ whole genome shotgun (WGS) entry which is preliminary data.</text>
</comment>
<sequence>MFLPKRIDQPTSSDDAITSSGGDIEPEPKSSVRKVRSLREIYDSCDVTFFASESQNFDEAAKEEVWQKAMDEEIASIEKNHTWDLVDLL</sequence>
<reference evidence="2" key="2">
    <citation type="journal article" date="2024" name="Plant">
        <title>Genomic evolution and insights into agronomic trait innovations of Sesamum species.</title>
        <authorList>
            <person name="Miao H."/>
            <person name="Wang L."/>
            <person name="Qu L."/>
            <person name="Liu H."/>
            <person name="Sun Y."/>
            <person name="Le M."/>
            <person name="Wang Q."/>
            <person name="Wei S."/>
            <person name="Zheng Y."/>
            <person name="Lin W."/>
            <person name="Duan Y."/>
            <person name="Cao H."/>
            <person name="Xiong S."/>
            <person name="Wang X."/>
            <person name="Wei L."/>
            <person name="Li C."/>
            <person name="Ma Q."/>
            <person name="Ju M."/>
            <person name="Zhao R."/>
            <person name="Li G."/>
            <person name="Mu C."/>
            <person name="Tian Q."/>
            <person name="Mei H."/>
            <person name="Zhang T."/>
            <person name="Gao T."/>
            <person name="Zhang H."/>
        </authorList>
    </citation>
    <scope>NUCLEOTIDE SEQUENCE</scope>
    <source>
        <strain evidence="2">KEN8</strain>
    </source>
</reference>
<name>A0AAW2N2F7_9LAMI</name>
<gene>
    <name evidence="2" type="ORF">Scaly_2036100</name>
</gene>
<accession>A0AAW2N2F7</accession>
<dbReference type="AlphaFoldDB" id="A0AAW2N2F7"/>
<dbReference type="EMBL" id="JACGWM010000012">
    <property type="protein sequence ID" value="KAL0337610.1"/>
    <property type="molecule type" value="Genomic_DNA"/>
</dbReference>